<dbReference type="Proteomes" id="UP000308600">
    <property type="component" value="Unassembled WGS sequence"/>
</dbReference>
<evidence type="ECO:0000313" key="1">
    <source>
        <dbReference type="EMBL" id="TFK72363.1"/>
    </source>
</evidence>
<gene>
    <name evidence="1" type="ORF">BDN72DRAFT_763420</name>
</gene>
<sequence>MSSLRNSESIGKFKQKRGGGRSFSKDMGFDKASTVADKSIANRRKKEGAEDDDDDDDSSEDEDAIEEEEEEESEDEEEEGAAGGSSAQPELSRAERKQLKKDQAAQKIKKKQGDDEEEDPDFINPNHIKNKLNIADIDAPRELTRRERSQKEKQEAKERYWKLHLEGKTDEAKSDLARLAKIRADREAAQAKRKAETEAKAKEVEAKKQQQRTGKRA</sequence>
<dbReference type="EMBL" id="ML208286">
    <property type="protein sequence ID" value="TFK72363.1"/>
    <property type="molecule type" value="Genomic_DNA"/>
</dbReference>
<organism evidence="1 2">
    <name type="scientific">Pluteus cervinus</name>
    <dbReference type="NCBI Taxonomy" id="181527"/>
    <lineage>
        <taxon>Eukaryota</taxon>
        <taxon>Fungi</taxon>
        <taxon>Dikarya</taxon>
        <taxon>Basidiomycota</taxon>
        <taxon>Agaricomycotina</taxon>
        <taxon>Agaricomycetes</taxon>
        <taxon>Agaricomycetidae</taxon>
        <taxon>Agaricales</taxon>
        <taxon>Pluteineae</taxon>
        <taxon>Pluteaceae</taxon>
        <taxon>Pluteus</taxon>
    </lineage>
</organism>
<protein>
    <submittedName>
        <fullName evidence="1">Uncharacterized protein</fullName>
    </submittedName>
</protein>
<accession>A0ACD3B2Y8</accession>
<keyword evidence="2" id="KW-1185">Reference proteome</keyword>
<reference evidence="1 2" key="1">
    <citation type="journal article" date="2019" name="Nat. Ecol. Evol.">
        <title>Megaphylogeny resolves global patterns of mushroom evolution.</title>
        <authorList>
            <person name="Varga T."/>
            <person name="Krizsan K."/>
            <person name="Foldi C."/>
            <person name="Dima B."/>
            <person name="Sanchez-Garcia M."/>
            <person name="Sanchez-Ramirez S."/>
            <person name="Szollosi G.J."/>
            <person name="Szarkandi J.G."/>
            <person name="Papp V."/>
            <person name="Albert L."/>
            <person name="Andreopoulos W."/>
            <person name="Angelini C."/>
            <person name="Antonin V."/>
            <person name="Barry K.W."/>
            <person name="Bougher N.L."/>
            <person name="Buchanan P."/>
            <person name="Buyck B."/>
            <person name="Bense V."/>
            <person name="Catcheside P."/>
            <person name="Chovatia M."/>
            <person name="Cooper J."/>
            <person name="Damon W."/>
            <person name="Desjardin D."/>
            <person name="Finy P."/>
            <person name="Geml J."/>
            <person name="Haridas S."/>
            <person name="Hughes K."/>
            <person name="Justo A."/>
            <person name="Karasinski D."/>
            <person name="Kautmanova I."/>
            <person name="Kiss B."/>
            <person name="Kocsube S."/>
            <person name="Kotiranta H."/>
            <person name="LaButti K.M."/>
            <person name="Lechner B.E."/>
            <person name="Liimatainen K."/>
            <person name="Lipzen A."/>
            <person name="Lukacs Z."/>
            <person name="Mihaltcheva S."/>
            <person name="Morgado L.N."/>
            <person name="Niskanen T."/>
            <person name="Noordeloos M.E."/>
            <person name="Ohm R.A."/>
            <person name="Ortiz-Santana B."/>
            <person name="Ovrebo C."/>
            <person name="Racz N."/>
            <person name="Riley R."/>
            <person name="Savchenko A."/>
            <person name="Shiryaev A."/>
            <person name="Soop K."/>
            <person name="Spirin V."/>
            <person name="Szebenyi C."/>
            <person name="Tomsovsky M."/>
            <person name="Tulloss R.E."/>
            <person name="Uehling J."/>
            <person name="Grigoriev I.V."/>
            <person name="Vagvolgyi C."/>
            <person name="Papp T."/>
            <person name="Martin F.M."/>
            <person name="Miettinen O."/>
            <person name="Hibbett D.S."/>
            <person name="Nagy L.G."/>
        </authorList>
    </citation>
    <scope>NUCLEOTIDE SEQUENCE [LARGE SCALE GENOMIC DNA]</scope>
    <source>
        <strain evidence="1 2">NL-1719</strain>
    </source>
</reference>
<name>A0ACD3B2Y8_9AGAR</name>
<evidence type="ECO:0000313" key="2">
    <source>
        <dbReference type="Proteomes" id="UP000308600"/>
    </source>
</evidence>
<proteinExistence type="predicted"/>